<comment type="caution">
    <text evidence="1">The sequence shown here is derived from an EMBL/GenBank/DDBJ whole genome shotgun (WGS) entry which is preliminary data.</text>
</comment>
<sequence length="93" mass="10680">MYRIQADMYQESDAMAANLSLTGIPVHIQIGTPIFRYKSAGMLFRTMDRRECIFFSIFANLIPNKKGCYHTLLSRSQQSAKTENIIKLIFVLT</sequence>
<protein>
    <submittedName>
        <fullName evidence="1">Uncharacterized protein</fullName>
    </submittedName>
</protein>
<keyword evidence="2" id="KW-1185">Reference proteome</keyword>
<evidence type="ECO:0000313" key="2">
    <source>
        <dbReference type="Proteomes" id="UP000593564"/>
    </source>
</evidence>
<reference evidence="1 2" key="2">
    <citation type="submission" date="2020-07" db="EMBL/GenBank/DDBJ databases">
        <title>Genome assembly of wild tea tree DASZ reveals pedigree and selection history of tea varieties.</title>
        <authorList>
            <person name="Zhang W."/>
        </authorList>
    </citation>
    <scope>NUCLEOTIDE SEQUENCE [LARGE SCALE GENOMIC DNA]</scope>
    <source>
        <strain evidence="2">cv. G240</strain>
        <tissue evidence="1">Leaf</tissue>
    </source>
</reference>
<evidence type="ECO:0000313" key="1">
    <source>
        <dbReference type="EMBL" id="KAF5944766.1"/>
    </source>
</evidence>
<dbReference type="Proteomes" id="UP000593564">
    <property type="component" value="Unassembled WGS sequence"/>
</dbReference>
<organism evidence="1 2">
    <name type="scientific">Camellia sinensis</name>
    <name type="common">Tea plant</name>
    <name type="synonym">Thea sinensis</name>
    <dbReference type="NCBI Taxonomy" id="4442"/>
    <lineage>
        <taxon>Eukaryota</taxon>
        <taxon>Viridiplantae</taxon>
        <taxon>Streptophyta</taxon>
        <taxon>Embryophyta</taxon>
        <taxon>Tracheophyta</taxon>
        <taxon>Spermatophyta</taxon>
        <taxon>Magnoliopsida</taxon>
        <taxon>eudicotyledons</taxon>
        <taxon>Gunneridae</taxon>
        <taxon>Pentapetalae</taxon>
        <taxon>asterids</taxon>
        <taxon>Ericales</taxon>
        <taxon>Theaceae</taxon>
        <taxon>Camellia</taxon>
    </lineage>
</organism>
<reference evidence="2" key="1">
    <citation type="journal article" date="2020" name="Nat. Commun.">
        <title>Genome assembly of wild tea tree DASZ reveals pedigree and selection history of tea varieties.</title>
        <authorList>
            <person name="Zhang W."/>
            <person name="Zhang Y."/>
            <person name="Qiu H."/>
            <person name="Guo Y."/>
            <person name="Wan H."/>
            <person name="Zhang X."/>
            <person name="Scossa F."/>
            <person name="Alseekh S."/>
            <person name="Zhang Q."/>
            <person name="Wang P."/>
            <person name="Xu L."/>
            <person name="Schmidt M.H."/>
            <person name="Jia X."/>
            <person name="Li D."/>
            <person name="Zhu A."/>
            <person name="Guo F."/>
            <person name="Chen W."/>
            <person name="Ni D."/>
            <person name="Usadel B."/>
            <person name="Fernie A.R."/>
            <person name="Wen W."/>
        </authorList>
    </citation>
    <scope>NUCLEOTIDE SEQUENCE [LARGE SCALE GENOMIC DNA]</scope>
    <source>
        <strain evidence="2">cv. G240</strain>
    </source>
</reference>
<accession>A0A7J7GZ70</accession>
<name>A0A7J7GZ70_CAMSI</name>
<proteinExistence type="predicted"/>
<dbReference type="EMBL" id="JACBKZ010000008">
    <property type="protein sequence ID" value="KAF5944766.1"/>
    <property type="molecule type" value="Genomic_DNA"/>
</dbReference>
<dbReference type="AlphaFoldDB" id="A0A7J7GZ70"/>
<gene>
    <name evidence="1" type="ORF">HYC85_018843</name>
</gene>